<dbReference type="InterPro" id="IPR007985">
    <property type="entry name" value="Hemolysn_expr_modulating_HHA"/>
</dbReference>
<dbReference type="AlphaFoldDB" id="A0A447KVM1"/>
<proteinExistence type="inferred from homology"/>
<dbReference type="KEGG" id="sof:NCTC11214_03813"/>
<dbReference type="Proteomes" id="UP000281391">
    <property type="component" value="Chromosome"/>
</dbReference>
<reference evidence="2 3" key="1">
    <citation type="submission" date="2018-12" db="EMBL/GenBank/DDBJ databases">
        <authorList>
            <consortium name="Pathogen Informatics"/>
        </authorList>
    </citation>
    <scope>NUCLEOTIDE SEQUENCE [LARGE SCALE GENOMIC DNA]</scope>
    <source>
        <strain evidence="2 3">NCTC11214</strain>
    </source>
</reference>
<evidence type="ECO:0000256" key="1">
    <source>
        <dbReference type="ARBA" id="ARBA00010526"/>
    </source>
</evidence>
<protein>
    <submittedName>
        <fullName evidence="2">H-NS/StpA-binding protein 2</fullName>
    </submittedName>
</protein>
<gene>
    <name evidence="2" type="primary">cnu</name>
    <name evidence="2" type="ORF">NCTC11214_03813</name>
</gene>
<comment type="similarity">
    <text evidence="1">Belongs to the Hha/YmoA/Cnu family.</text>
</comment>
<dbReference type="SUPFAM" id="SSF68989">
    <property type="entry name" value="Hemolysin expression modulating protein HHA"/>
    <property type="match status" value="1"/>
</dbReference>
<dbReference type="Pfam" id="PF05321">
    <property type="entry name" value="HHA"/>
    <property type="match status" value="1"/>
</dbReference>
<dbReference type="EMBL" id="LR134117">
    <property type="protein sequence ID" value="VDZ61602.1"/>
    <property type="molecule type" value="Genomic_DNA"/>
</dbReference>
<dbReference type="NCBIfam" id="NF007703">
    <property type="entry name" value="PRK10391.1"/>
    <property type="match status" value="1"/>
</dbReference>
<sequence length="71" mass="8219">MTNTADYLMTFRKCSTLDSLEKVYDKLNYSINNDLEMSNMYRAADHRRAELVAGKLFDLGKVPKTLWAQVL</sequence>
<name>A0A447KVM1_SEROD</name>
<dbReference type="RefSeq" id="WP_004961406.1">
    <property type="nucleotide sequence ID" value="NZ_JAEKCK010000002.1"/>
</dbReference>
<organism evidence="2 3">
    <name type="scientific">Serratia odorifera</name>
    <dbReference type="NCBI Taxonomy" id="618"/>
    <lineage>
        <taxon>Bacteria</taxon>
        <taxon>Pseudomonadati</taxon>
        <taxon>Pseudomonadota</taxon>
        <taxon>Gammaproteobacteria</taxon>
        <taxon>Enterobacterales</taxon>
        <taxon>Yersiniaceae</taxon>
        <taxon>Serratia</taxon>
    </lineage>
</organism>
<accession>A0A447KVM1</accession>
<dbReference type="InterPro" id="IPR036666">
    <property type="entry name" value="HHA_sf"/>
</dbReference>
<evidence type="ECO:0000313" key="2">
    <source>
        <dbReference type="EMBL" id="VDZ61602.1"/>
    </source>
</evidence>
<evidence type="ECO:0000313" key="3">
    <source>
        <dbReference type="Proteomes" id="UP000281391"/>
    </source>
</evidence>
<dbReference type="Gene3D" id="1.20.1280.40">
    <property type="entry name" value="HHA"/>
    <property type="match status" value="1"/>
</dbReference>